<sequence length="327" mass="36198">MKLRNWLTLGGIALGSVGVASAINSFLPHPFVTDPLYERQSESVSLAATLPDIDIAFLRCGSVTVPECLAVRGSFSLTARTIAYSAVLVKHPQGTFLYDTGLCADIPLFLMDQSLIFSNTLGRFHMERPLCQHLENLHMEPGDLDFVLLSHLHWDHVAGIPDLPGVPLQLNRVEYDFATQGLLEKNQGLVRRLLSNNPVKLLDFAGPAYEGFRCSHDVFGDGSIILVPLPGHTPGQLGMFINRAYGPRVFLVGDAAWISDNYMVPATMHPILWSMVTSDDATAQQTLIDLHHFAHRHPEVAIIGMHDAQMQEAFMTTERKRPRAQIV</sequence>
<organism evidence="7 8">
    <name type="scientific">Dictyobacter formicarum</name>
    <dbReference type="NCBI Taxonomy" id="2778368"/>
    <lineage>
        <taxon>Bacteria</taxon>
        <taxon>Bacillati</taxon>
        <taxon>Chloroflexota</taxon>
        <taxon>Ktedonobacteria</taxon>
        <taxon>Ktedonobacterales</taxon>
        <taxon>Dictyobacteraceae</taxon>
        <taxon>Dictyobacter</taxon>
    </lineage>
</organism>
<comment type="caution">
    <text evidence="7">The sequence shown here is derived from an EMBL/GenBank/DDBJ whole genome shotgun (WGS) entry which is preliminary data.</text>
</comment>
<dbReference type="PANTHER" id="PTHR42978:SF2">
    <property type="entry name" value="102 KBASES UNSTABLE REGION: FROM 1 TO 119443"/>
    <property type="match status" value="1"/>
</dbReference>
<dbReference type="InterPro" id="IPR001279">
    <property type="entry name" value="Metallo-B-lactamas"/>
</dbReference>
<reference evidence="7 8" key="1">
    <citation type="journal article" date="2021" name="Int. J. Syst. Evol. Microbiol.">
        <title>Reticulibacter mediterranei gen. nov., sp. nov., within the new family Reticulibacteraceae fam. nov., and Ktedonospora formicarum gen. nov., sp. nov., Ktedonobacter robiniae sp. nov., Dictyobacter formicarum sp. nov. and Dictyobacter arantiisoli sp. nov., belonging to the class Ktedonobacteria.</title>
        <authorList>
            <person name="Yabe S."/>
            <person name="Zheng Y."/>
            <person name="Wang C.M."/>
            <person name="Sakai Y."/>
            <person name="Abe K."/>
            <person name="Yokota A."/>
            <person name="Donadio S."/>
            <person name="Cavaletti L."/>
            <person name="Monciardini P."/>
        </authorList>
    </citation>
    <scope>NUCLEOTIDE SEQUENCE [LARGE SCALE GENOMIC DNA]</scope>
    <source>
        <strain evidence="7 8">SOSP1-9</strain>
    </source>
</reference>
<dbReference type="SMART" id="SM00849">
    <property type="entry name" value="Lactamase_B"/>
    <property type="match status" value="1"/>
</dbReference>
<dbReference type="CDD" id="cd07730">
    <property type="entry name" value="metallo-hydrolase-like_MBL-fold"/>
    <property type="match status" value="1"/>
</dbReference>
<evidence type="ECO:0000313" key="7">
    <source>
        <dbReference type="EMBL" id="GHO87303.1"/>
    </source>
</evidence>
<dbReference type="InterPro" id="IPR051013">
    <property type="entry name" value="MBL_superfamily_lactonases"/>
</dbReference>
<evidence type="ECO:0000256" key="3">
    <source>
        <dbReference type="ARBA" id="ARBA00022723"/>
    </source>
</evidence>
<keyword evidence="3" id="KW-0479">Metal-binding</keyword>
<name>A0ABQ3VPK5_9CHLR</name>
<keyword evidence="8" id="KW-1185">Reference proteome</keyword>
<gene>
    <name evidence="7" type="ORF">KSZ_53090</name>
</gene>
<dbReference type="Proteomes" id="UP000635565">
    <property type="component" value="Unassembled WGS sequence"/>
</dbReference>
<keyword evidence="5" id="KW-0862">Zinc</keyword>
<dbReference type="Gene3D" id="3.60.15.10">
    <property type="entry name" value="Ribonuclease Z/Hydroxyacylglutathione hydrolase-like"/>
    <property type="match status" value="1"/>
</dbReference>
<dbReference type="EMBL" id="BNJJ01000016">
    <property type="protein sequence ID" value="GHO87303.1"/>
    <property type="molecule type" value="Genomic_DNA"/>
</dbReference>
<evidence type="ECO:0000256" key="2">
    <source>
        <dbReference type="ARBA" id="ARBA00007749"/>
    </source>
</evidence>
<feature type="domain" description="Metallo-beta-lactamase" evidence="6">
    <location>
        <begin position="83"/>
        <end position="295"/>
    </location>
</feature>
<dbReference type="PANTHER" id="PTHR42978">
    <property type="entry name" value="QUORUM-QUENCHING LACTONASE YTNP-RELATED-RELATED"/>
    <property type="match status" value="1"/>
</dbReference>
<accession>A0ABQ3VPK5</accession>
<comment type="cofactor">
    <cofactor evidence="1">
        <name>Zn(2+)</name>
        <dbReference type="ChEBI" id="CHEBI:29105"/>
    </cofactor>
</comment>
<protein>
    <submittedName>
        <fullName evidence="7">MBL fold metallo-hydrolase</fullName>
    </submittedName>
</protein>
<proteinExistence type="inferred from homology"/>
<evidence type="ECO:0000256" key="5">
    <source>
        <dbReference type="ARBA" id="ARBA00022833"/>
    </source>
</evidence>
<keyword evidence="4" id="KW-0378">Hydrolase</keyword>
<comment type="similarity">
    <text evidence="2">Belongs to the metallo-beta-lactamase superfamily.</text>
</comment>
<evidence type="ECO:0000259" key="6">
    <source>
        <dbReference type="SMART" id="SM00849"/>
    </source>
</evidence>
<evidence type="ECO:0000256" key="1">
    <source>
        <dbReference type="ARBA" id="ARBA00001947"/>
    </source>
</evidence>
<dbReference type="Pfam" id="PF00753">
    <property type="entry name" value="Lactamase_B"/>
    <property type="match status" value="1"/>
</dbReference>
<dbReference type="SUPFAM" id="SSF56281">
    <property type="entry name" value="Metallo-hydrolase/oxidoreductase"/>
    <property type="match status" value="1"/>
</dbReference>
<evidence type="ECO:0000256" key="4">
    <source>
        <dbReference type="ARBA" id="ARBA00022801"/>
    </source>
</evidence>
<dbReference type="RefSeq" id="WP_201364874.1">
    <property type="nucleotide sequence ID" value="NZ_BNJJ01000016.1"/>
</dbReference>
<evidence type="ECO:0000313" key="8">
    <source>
        <dbReference type="Proteomes" id="UP000635565"/>
    </source>
</evidence>
<dbReference type="InterPro" id="IPR036866">
    <property type="entry name" value="RibonucZ/Hydroxyglut_hydro"/>
</dbReference>